<evidence type="ECO:0000313" key="2">
    <source>
        <dbReference type="Proteomes" id="UP001226020"/>
    </source>
</evidence>
<sequence length="71" mass="7017">MAQKCPKCGYEGESSTTEAVGNAAKGAAAGAAVGSLVPVVGTAIGAGIGGFLGLFDSTTYVCKKCHHQWKG</sequence>
<comment type="caution">
    <text evidence="1">The sequence shown here is derived from an EMBL/GenBank/DDBJ whole genome shotgun (WGS) entry which is preliminary data.</text>
</comment>
<keyword evidence="2" id="KW-1185">Reference proteome</keyword>
<evidence type="ECO:0000313" key="1">
    <source>
        <dbReference type="EMBL" id="MDP8148172.1"/>
    </source>
</evidence>
<accession>A0AAW8CHJ0</accession>
<reference evidence="1 2" key="1">
    <citation type="journal article" date="2023" name="Front. Microbiol.">
        <title>Phylogeography and host specificity of Pasteurellaceae pathogenic to sea-farmed fish in the north-east Atlantic.</title>
        <authorList>
            <person name="Gulla S."/>
            <person name="Colquhoun D.J."/>
            <person name="Olsen A.B."/>
            <person name="Spilsberg B."/>
            <person name="Lagesen K."/>
            <person name="Aakesson C.P."/>
            <person name="Strom S."/>
            <person name="Manji F."/>
            <person name="Birkbeck T.H."/>
            <person name="Nilsen H.K."/>
        </authorList>
    </citation>
    <scope>NUCLEOTIDE SEQUENCE [LARGE SCALE GENOMIC DNA]</scope>
    <source>
        <strain evidence="1 2">NVIB3131</strain>
    </source>
</reference>
<dbReference type="Proteomes" id="UP001226020">
    <property type="component" value="Unassembled WGS sequence"/>
</dbReference>
<dbReference type="AlphaFoldDB" id="A0AAW8CHJ0"/>
<organism evidence="1 2">
    <name type="scientific">Phocoenobacter atlanticus subsp. atlanticus</name>
    <dbReference type="NCBI Taxonomy" id="3061285"/>
    <lineage>
        <taxon>Bacteria</taxon>
        <taxon>Pseudomonadati</taxon>
        <taxon>Pseudomonadota</taxon>
        <taxon>Gammaproteobacteria</taxon>
        <taxon>Pasteurellales</taxon>
        <taxon>Pasteurellaceae</taxon>
        <taxon>Phocoenobacter</taxon>
        <taxon>Phocoenobacter atlanticus</taxon>
    </lineage>
</organism>
<dbReference type="RefSeq" id="WP_306351324.1">
    <property type="nucleotide sequence ID" value="NZ_JASAWV010000005.1"/>
</dbReference>
<gene>
    <name evidence="1" type="ORF">QJU57_03625</name>
</gene>
<dbReference type="EMBL" id="JASAXT010000005">
    <property type="protein sequence ID" value="MDP8148172.1"/>
    <property type="molecule type" value="Genomic_DNA"/>
</dbReference>
<protein>
    <submittedName>
        <fullName evidence="1">Uncharacterized protein</fullName>
    </submittedName>
</protein>
<name>A0AAW8CHJ0_9PAST</name>
<proteinExistence type="predicted"/>